<organism evidence="1 2">
    <name type="scientific">Enterospora canceri</name>
    <dbReference type="NCBI Taxonomy" id="1081671"/>
    <lineage>
        <taxon>Eukaryota</taxon>
        <taxon>Fungi</taxon>
        <taxon>Fungi incertae sedis</taxon>
        <taxon>Microsporidia</taxon>
        <taxon>Enterocytozoonidae</taxon>
        <taxon>Enterospora</taxon>
    </lineage>
</organism>
<dbReference type="OrthoDB" id="2192095at2759"/>
<evidence type="ECO:0000313" key="1">
    <source>
        <dbReference type="EMBL" id="ORD94176.1"/>
    </source>
</evidence>
<sequence>MTFKRKRNVKLDVLKAYNVFELNTFNEDEIEDYEENKATGMEEDEEKEVHLQQVMKGIGSEIPLPVIKEIRNTGRNKYKQQEIKNFINDQRDVENRFILDKAEQKELKSILNEKDPLAEEKESFLVNTKDIELIKEHNINQMTEKQCLDFKEAIKVLGSDIKHLNCIKNNKFIAFVLKKSLIHYEKHGFEAYTCFKPRIVEPKIKSRKNESNTTEKLVQMHKEFLFLLKGCELMAEKVEKEEEAVTSTLKLINDFGGIFNKKIRMKLETKQDTREACDLFYQRKKPKKNEDKNVLISKEILNKIDIEEKNENESEIKEKKAHSKTFSNRFVCELE</sequence>
<dbReference type="Proteomes" id="UP000192639">
    <property type="component" value="Unassembled WGS sequence"/>
</dbReference>
<dbReference type="AlphaFoldDB" id="A0A1Y1S832"/>
<reference evidence="1 2" key="1">
    <citation type="journal article" date="2017" name="Environ. Microbiol.">
        <title>Decay of the glycolytic pathway and adaptation to intranuclear parasitism within Enterocytozoonidae microsporidia.</title>
        <authorList>
            <person name="Wiredu Boakye D."/>
            <person name="Jaroenlak P."/>
            <person name="Prachumwat A."/>
            <person name="Williams T.A."/>
            <person name="Bateman K.S."/>
            <person name="Itsathitphaisarn O."/>
            <person name="Sritunyalucksana K."/>
            <person name="Paszkiewicz K.H."/>
            <person name="Moore K.A."/>
            <person name="Stentiford G.D."/>
            <person name="Williams B.A."/>
        </authorList>
    </citation>
    <scope>NUCLEOTIDE SEQUENCE [LARGE SCALE GENOMIC DNA]</scope>
    <source>
        <strain evidence="1 2">GB1</strain>
    </source>
</reference>
<dbReference type="EMBL" id="LWDP01000030">
    <property type="protein sequence ID" value="ORD94176.1"/>
    <property type="molecule type" value="Genomic_DNA"/>
</dbReference>
<accession>A0A1Y1S832</accession>
<proteinExistence type="predicted"/>
<keyword evidence="2" id="KW-1185">Reference proteome</keyword>
<protein>
    <submittedName>
        <fullName evidence="1">Uncharacterized protein</fullName>
    </submittedName>
</protein>
<dbReference type="VEuPathDB" id="MicrosporidiaDB:ECANGB1_1062"/>
<gene>
    <name evidence="1" type="ORF">ECANGB1_1062</name>
</gene>
<comment type="caution">
    <text evidence="1">The sequence shown here is derived from an EMBL/GenBank/DDBJ whole genome shotgun (WGS) entry which is preliminary data.</text>
</comment>
<evidence type="ECO:0000313" key="2">
    <source>
        <dbReference type="Proteomes" id="UP000192639"/>
    </source>
</evidence>
<name>A0A1Y1S832_9MICR</name>